<dbReference type="EMBL" id="JBEPMX010000005">
    <property type="protein sequence ID" value="MET3683220.1"/>
    <property type="molecule type" value="Genomic_DNA"/>
</dbReference>
<dbReference type="Gene3D" id="3.40.30.10">
    <property type="entry name" value="Glutaredoxin"/>
    <property type="match status" value="1"/>
</dbReference>
<reference evidence="1 2" key="1">
    <citation type="submission" date="2024-06" db="EMBL/GenBank/DDBJ databases">
        <title>Genomic Encyclopedia of Type Strains, Phase IV (KMG-IV): sequencing the most valuable type-strain genomes for metagenomic binning, comparative biology and taxonomic classification.</title>
        <authorList>
            <person name="Goeker M."/>
        </authorList>
    </citation>
    <scope>NUCLEOTIDE SEQUENCE [LARGE SCALE GENOMIC DNA]</scope>
    <source>
        <strain evidence="1 2">DSM 23520</strain>
    </source>
</reference>
<gene>
    <name evidence="1" type="ORF">ABID56_001311</name>
</gene>
<keyword evidence="2" id="KW-1185">Reference proteome</keyword>
<proteinExistence type="predicted"/>
<sequence>MRERYEELEQFGYKLIVIAPHKGSFVQEFLNQFGDYPFPFYGDPDKQAYDEVGTKTMPKGKLLMKSLKGMLKGTVSNVIPKDNGQKDVVMKSMKSEDVSIQGATLILDEKGKMTFSHLDESPEDRVNVDQLFDVLKQQS</sequence>
<evidence type="ECO:0000313" key="2">
    <source>
        <dbReference type="Proteomes" id="UP001549167"/>
    </source>
</evidence>
<dbReference type="InterPro" id="IPR036249">
    <property type="entry name" value="Thioredoxin-like_sf"/>
</dbReference>
<protein>
    <recommendedName>
        <fullName evidence="3">AhpC/TSA antioxidant enzyme</fullName>
    </recommendedName>
</protein>
<comment type="caution">
    <text evidence="1">The sequence shown here is derived from an EMBL/GenBank/DDBJ whole genome shotgun (WGS) entry which is preliminary data.</text>
</comment>
<dbReference type="SUPFAM" id="SSF52833">
    <property type="entry name" value="Thioredoxin-like"/>
    <property type="match status" value="1"/>
</dbReference>
<evidence type="ECO:0008006" key="3">
    <source>
        <dbReference type="Google" id="ProtNLM"/>
    </source>
</evidence>
<organism evidence="1 2">
    <name type="scientific">Alkalibacillus flavidus</name>
    <dbReference type="NCBI Taxonomy" id="546021"/>
    <lineage>
        <taxon>Bacteria</taxon>
        <taxon>Bacillati</taxon>
        <taxon>Bacillota</taxon>
        <taxon>Bacilli</taxon>
        <taxon>Bacillales</taxon>
        <taxon>Bacillaceae</taxon>
        <taxon>Alkalibacillus</taxon>
    </lineage>
</organism>
<accession>A0ABV2KX18</accession>
<dbReference type="Proteomes" id="UP001549167">
    <property type="component" value="Unassembled WGS sequence"/>
</dbReference>
<evidence type="ECO:0000313" key="1">
    <source>
        <dbReference type="EMBL" id="MET3683220.1"/>
    </source>
</evidence>
<name>A0ABV2KX18_9BACI</name>
<dbReference type="InterPro" id="IPR032801">
    <property type="entry name" value="PXL2A/B/C"/>
</dbReference>
<dbReference type="Pfam" id="PF13911">
    <property type="entry name" value="AhpC-TSA_2"/>
    <property type="match status" value="1"/>
</dbReference>